<dbReference type="AlphaFoldDB" id="A0A532V2M8"/>
<gene>
    <name evidence="16" type="primary">mrdA</name>
    <name evidence="16" type="ORF">CEE37_06160</name>
</gene>
<dbReference type="InterPro" id="IPR001460">
    <property type="entry name" value="PCN-bd_Tpept"/>
</dbReference>
<sequence>MLGGISLIAFLFLWIRLYQLQIIQSDKFQARSEANSVRVVEELPGRTLICDRNGRVLVENRPSYSLSLIPYEAKRNPHTISELSIILSRPQSELQALTQNKGLPSYQPVKLARDIDFHTLAAFKAREFHLAGVSYHFDPKRFYPYSVAPHTLGYIAEISESEKKKFPSRKTGDIVGKSGIERQYEDILAGRKGYHYMIVNALGQITGEIEDKYIPPRRGGKLYLTIDLDLQILAEKLLAGKRGAVVALDPRNGEILAIASAPKYDPEVFTGVLRSDDWQKLQNNPDVPLLHRAIQSGYPPASTFKMVTMTAGIEEGLVDEEYRHDCPGYYRLGRIYHCFKRDGHGELTPIEAIEQSCDAFFYKLGHQLGVEKIAHYMKIFGFGSKTGVDIDNEIAGIVPDKQYLDKRYGAGKWSKGLAINISIGQGEILVTPLQLAQYCGILAMKGLKARPQLFLEMHQGNGEVFQSKPEITHIDIKPATFEVLRSGMRLVLSGEDGTAKWLDDPRWHLAGKTGTAQNPHGDDHALFVGFAPFEDPVIAVAVIVENVGFGSTHAAPIAVELMTRYLEISEVPQIVAEEEPADSTGDSASDI</sequence>
<feature type="domain" description="Penicillin-binding protein dimerisation" evidence="15">
    <location>
        <begin position="44"/>
        <end position="209"/>
    </location>
</feature>
<dbReference type="GO" id="GO:0006508">
    <property type="term" value="P:proteolysis"/>
    <property type="evidence" value="ECO:0007669"/>
    <property type="project" value="UniProtKB-KW"/>
</dbReference>
<dbReference type="InterPro" id="IPR017790">
    <property type="entry name" value="Penicillin-binding_protein_2"/>
</dbReference>
<dbReference type="Pfam" id="PF00905">
    <property type="entry name" value="Transpeptidase"/>
    <property type="match status" value="1"/>
</dbReference>
<evidence type="ECO:0000313" key="16">
    <source>
        <dbReference type="EMBL" id="TKJ41247.1"/>
    </source>
</evidence>
<evidence type="ECO:0000256" key="6">
    <source>
        <dbReference type="ARBA" id="ARBA00022670"/>
    </source>
</evidence>
<proteinExistence type="predicted"/>
<evidence type="ECO:0000313" key="17">
    <source>
        <dbReference type="Proteomes" id="UP000319619"/>
    </source>
</evidence>
<dbReference type="FunFam" id="3.40.710.10:FF:000024">
    <property type="entry name" value="Penicillin-binding protein 2"/>
    <property type="match status" value="1"/>
</dbReference>
<dbReference type="SUPFAM" id="SSF56519">
    <property type="entry name" value="Penicillin binding protein dimerisation domain"/>
    <property type="match status" value="1"/>
</dbReference>
<dbReference type="NCBIfam" id="TIGR03423">
    <property type="entry name" value="pbp2_mrdA"/>
    <property type="match status" value="1"/>
</dbReference>
<evidence type="ECO:0000256" key="8">
    <source>
        <dbReference type="ARBA" id="ARBA00022801"/>
    </source>
</evidence>
<keyword evidence="6" id="KW-0645">Protease</keyword>
<keyword evidence="10" id="KW-0573">Peptidoglycan synthesis</keyword>
<keyword evidence="11" id="KW-1133">Transmembrane helix</keyword>
<evidence type="ECO:0000256" key="1">
    <source>
        <dbReference type="ARBA" id="ARBA00004167"/>
    </source>
</evidence>
<name>A0A532V2M8_UNCL8</name>
<keyword evidence="9" id="KW-0133">Cell shape</keyword>
<dbReference type="SUPFAM" id="SSF56601">
    <property type="entry name" value="beta-lactamase/transpeptidase-like"/>
    <property type="match status" value="1"/>
</dbReference>
<dbReference type="PANTHER" id="PTHR30627:SF2">
    <property type="entry name" value="PEPTIDOGLYCAN D,D-TRANSPEPTIDASE MRDA"/>
    <property type="match status" value="1"/>
</dbReference>
<evidence type="ECO:0000256" key="13">
    <source>
        <dbReference type="ARBA" id="ARBA00023316"/>
    </source>
</evidence>
<organism evidence="16 17">
    <name type="scientific">candidate division LCP-89 bacterium B3_LCP</name>
    <dbReference type="NCBI Taxonomy" id="2012998"/>
    <lineage>
        <taxon>Bacteria</taxon>
        <taxon>Pseudomonadati</taxon>
        <taxon>Bacteria division LCP-89</taxon>
    </lineage>
</organism>
<keyword evidence="4" id="KW-0997">Cell inner membrane</keyword>
<evidence type="ECO:0000256" key="9">
    <source>
        <dbReference type="ARBA" id="ARBA00022960"/>
    </source>
</evidence>
<dbReference type="EMBL" id="NJBN01000003">
    <property type="protein sequence ID" value="TKJ41247.1"/>
    <property type="molecule type" value="Genomic_DNA"/>
</dbReference>
<comment type="caution">
    <text evidence="16">The sequence shown here is derived from an EMBL/GenBank/DDBJ whole genome shotgun (WGS) entry which is preliminary data.</text>
</comment>
<dbReference type="Pfam" id="PF03717">
    <property type="entry name" value="PBP_dimer"/>
    <property type="match status" value="1"/>
</dbReference>
<dbReference type="Proteomes" id="UP000319619">
    <property type="component" value="Unassembled WGS sequence"/>
</dbReference>
<dbReference type="GO" id="GO:0009252">
    <property type="term" value="P:peptidoglycan biosynthetic process"/>
    <property type="evidence" value="ECO:0007669"/>
    <property type="project" value="UniProtKB-KW"/>
</dbReference>
<evidence type="ECO:0000256" key="3">
    <source>
        <dbReference type="ARBA" id="ARBA00022475"/>
    </source>
</evidence>
<protein>
    <submittedName>
        <fullName evidence="16">Penicillin-binding protein 2</fullName>
    </submittedName>
</protein>
<dbReference type="GO" id="GO:0009002">
    <property type="term" value="F:serine-type D-Ala-D-Ala carboxypeptidase activity"/>
    <property type="evidence" value="ECO:0007669"/>
    <property type="project" value="InterPro"/>
</dbReference>
<dbReference type="InterPro" id="IPR050515">
    <property type="entry name" value="Beta-lactam/transpept"/>
</dbReference>
<evidence type="ECO:0000256" key="7">
    <source>
        <dbReference type="ARBA" id="ARBA00022692"/>
    </source>
</evidence>
<evidence type="ECO:0000256" key="2">
    <source>
        <dbReference type="ARBA" id="ARBA00004236"/>
    </source>
</evidence>
<dbReference type="GO" id="GO:0008658">
    <property type="term" value="F:penicillin binding"/>
    <property type="evidence" value="ECO:0007669"/>
    <property type="project" value="InterPro"/>
</dbReference>
<reference evidence="16 17" key="1">
    <citation type="submission" date="2017-06" db="EMBL/GenBank/DDBJ databases">
        <title>Novel microbial phyla capable of carbon fixation and sulfur reduction in deep-sea sediments.</title>
        <authorList>
            <person name="Huang J."/>
            <person name="Baker B."/>
            <person name="Wang Y."/>
        </authorList>
    </citation>
    <scope>NUCLEOTIDE SEQUENCE [LARGE SCALE GENOMIC DNA]</scope>
    <source>
        <strain evidence="16">B3_LCP</strain>
    </source>
</reference>
<dbReference type="InterPro" id="IPR036138">
    <property type="entry name" value="PBP_dimer_sf"/>
</dbReference>
<dbReference type="GO" id="GO:0071555">
    <property type="term" value="P:cell wall organization"/>
    <property type="evidence" value="ECO:0007669"/>
    <property type="project" value="UniProtKB-KW"/>
</dbReference>
<dbReference type="GO" id="GO:0008360">
    <property type="term" value="P:regulation of cell shape"/>
    <property type="evidence" value="ECO:0007669"/>
    <property type="project" value="UniProtKB-KW"/>
</dbReference>
<keyword evidence="7" id="KW-0812">Transmembrane</keyword>
<dbReference type="Gene3D" id="3.40.710.10">
    <property type="entry name" value="DD-peptidase/beta-lactamase superfamily"/>
    <property type="match status" value="1"/>
</dbReference>
<keyword evidence="8" id="KW-0378">Hydrolase</keyword>
<keyword evidence="13" id="KW-0961">Cell wall biogenesis/degradation</keyword>
<keyword evidence="3" id="KW-1003">Cell membrane</keyword>
<evidence type="ECO:0000256" key="5">
    <source>
        <dbReference type="ARBA" id="ARBA00022645"/>
    </source>
</evidence>
<dbReference type="InterPro" id="IPR005311">
    <property type="entry name" value="PBP_dimer"/>
</dbReference>
<dbReference type="GO" id="GO:0071972">
    <property type="term" value="F:peptidoglycan L,D-transpeptidase activity"/>
    <property type="evidence" value="ECO:0007669"/>
    <property type="project" value="TreeGrafter"/>
</dbReference>
<evidence type="ECO:0000256" key="11">
    <source>
        <dbReference type="ARBA" id="ARBA00022989"/>
    </source>
</evidence>
<dbReference type="InterPro" id="IPR012338">
    <property type="entry name" value="Beta-lactam/transpept-like"/>
</dbReference>
<keyword evidence="5" id="KW-0121">Carboxypeptidase</keyword>
<evidence type="ECO:0000256" key="10">
    <source>
        <dbReference type="ARBA" id="ARBA00022984"/>
    </source>
</evidence>
<dbReference type="PANTHER" id="PTHR30627">
    <property type="entry name" value="PEPTIDOGLYCAN D,D-TRANSPEPTIDASE"/>
    <property type="match status" value="1"/>
</dbReference>
<evidence type="ECO:0000259" key="15">
    <source>
        <dbReference type="Pfam" id="PF03717"/>
    </source>
</evidence>
<comment type="subcellular location">
    <subcellularLocation>
        <location evidence="2">Cell membrane</location>
    </subcellularLocation>
    <subcellularLocation>
        <location evidence="1">Membrane</location>
        <topology evidence="1">Single-pass membrane protein</topology>
    </subcellularLocation>
</comment>
<dbReference type="Gene3D" id="3.90.1310.10">
    <property type="entry name" value="Penicillin-binding protein 2a (Domain 2)"/>
    <property type="match status" value="1"/>
</dbReference>
<accession>A0A532V2M8</accession>
<feature type="domain" description="Penicillin-binding protein transpeptidase" evidence="14">
    <location>
        <begin position="243"/>
        <end position="562"/>
    </location>
</feature>
<dbReference type="GO" id="GO:0005886">
    <property type="term" value="C:plasma membrane"/>
    <property type="evidence" value="ECO:0007669"/>
    <property type="project" value="UniProtKB-SubCell"/>
</dbReference>
<keyword evidence="12" id="KW-0472">Membrane</keyword>
<evidence type="ECO:0000256" key="12">
    <source>
        <dbReference type="ARBA" id="ARBA00023136"/>
    </source>
</evidence>
<evidence type="ECO:0000256" key="4">
    <source>
        <dbReference type="ARBA" id="ARBA00022519"/>
    </source>
</evidence>
<evidence type="ECO:0000259" key="14">
    <source>
        <dbReference type="Pfam" id="PF00905"/>
    </source>
</evidence>